<evidence type="ECO:0000256" key="1">
    <source>
        <dbReference type="ARBA" id="ARBA00004651"/>
    </source>
</evidence>
<dbReference type="InterPro" id="IPR036259">
    <property type="entry name" value="MFS_trans_sf"/>
</dbReference>
<dbReference type="Proteomes" id="UP000579647">
    <property type="component" value="Unassembled WGS sequence"/>
</dbReference>
<keyword evidence="9" id="KW-1185">Reference proteome</keyword>
<comment type="caution">
    <text evidence="8">The sequence shown here is derived from an EMBL/GenBank/DDBJ whole genome shotgun (WGS) entry which is preliminary data.</text>
</comment>
<protein>
    <submittedName>
        <fullName evidence="8">Putative MFS family arabinose efflux permease</fullName>
    </submittedName>
</protein>
<keyword evidence="5 6" id="KW-0472">Membrane</keyword>
<evidence type="ECO:0000256" key="5">
    <source>
        <dbReference type="ARBA" id="ARBA00023136"/>
    </source>
</evidence>
<dbReference type="InterPro" id="IPR050189">
    <property type="entry name" value="MFS_Efflux_Transporters"/>
</dbReference>
<sequence>MSTTQHTTGVNREQGPGPRPFPVTALSLTGVLVVGQLYAVLPLLAPMAQSWGEEQATVAWTVTAFAVAYATGFLVSGPAADRFGPRRVIVVGGLATALLTGAVALAPDTAVGLALRALQGFAAASFAPAAFSYVATRVAPERRVTAITWLTSSFLAAAVIGQLAAQSLEQSIGWQGVFAASALSLAVAALALRLVLAPDPSSKAAVDGALAGMFGLLRDRRLLLLYGATATLLFGFVGVYGGLEVSGPDWLAGDPQAMLALRAGALPAMLAVPLLGSRLARYAPGTRVPVALFGAAVTAAATGLVADLGPLALGVSLLAFTGCVAVAAPALVQAIGVRAGAARGSATALYTFALFIGAGLGPQLATVLSALGFTAVALGAATALAGGGALALAALLLPRRGA</sequence>
<keyword evidence="4 6" id="KW-1133">Transmembrane helix</keyword>
<reference evidence="8 9" key="1">
    <citation type="submission" date="2020-08" db="EMBL/GenBank/DDBJ databases">
        <title>Sequencing the genomes of 1000 actinobacteria strains.</title>
        <authorList>
            <person name="Klenk H.-P."/>
        </authorList>
    </citation>
    <scope>NUCLEOTIDE SEQUENCE [LARGE SCALE GENOMIC DNA]</scope>
    <source>
        <strain evidence="8 9">DSM 44598</strain>
    </source>
</reference>
<keyword evidence="2" id="KW-1003">Cell membrane</keyword>
<dbReference type="SUPFAM" id="SSF103473">
    <property type="entry name" value="MFS general substrate transporter"/>
    <property type="match status" value="1"/>
</dbReference>
<dbReference type="RefSeq" id="WP_184370722.1">
    <property type="nucleotide sequence ID" value="NZ_BAAAKM010000006.1"/>
</dbReference>
<dbReference type="GO" id="GO:0005886">
    <property type="term" value="C:plasma membrane"/>
    <property type="evidence" value="ECO:0007669"/>
    <property type="project" value="UniProtKB-SubCell"/>
</dbReference>
<dbReference type="InterPro" id="IPR011701">
    <property type="entry name" value="MFS"/>
</dbReference>
<dbReference type="GO" id="GO:0022857">
    <property type="term" value="F:transmembrane transporter activity"/>
    <property type="evidence" value="ECO:0007669"/>
    <property type="project" value="InterPro"/>
</dbReference>
<dbReference type="PANTHER" id="PTHR43124">
    <property type="entry name" value="PURINE EFFLUX PUMP PBUE"/>
    <property type="match status" value="1"/>
</dbReference>
<dbReference type="EMBL" id="JACHDO010000001">
    <property type="protein sequence ID" value="MBB5495601.1"/>
    <property type="molecule type" value="Genomic_DNA"/>
</dbReference>
<feature type="transmembrane region" description="Helical" evidence="6">
    <location>
        <begin position="21"/>
        <end position="45"/>
    </location>
</feature>
<feature type="transmembrane region" description="Helical" evidence="6">
    <location>
        <begin position="88"/>
        <end position="107"/>
    </location>
</feature>
<feature type="transmembrane region" description="Helical" evidence="6">
    <location>
        <begin position="288"/>
        <end position="306"/>
    </location>
</feature>
<organism evidence="8 9">
    <name type="scientific">Nocardiopsis metallicus</name>
    <dbReference type="NCBI Taxonomy" id="179819"/>
    <lineage>
        <taxon>Bacteria</taxon>
        <taxon>Bacillati</taxon>
        <taxon>Actinomycetota</taxon>
        <taxon>Actinomycetes</taxon>
        <taxon>Streptosporangiales</taxon>
        <taxon>Nocardiopsidaceae</taxon>
        <taxon>Nocardiopsis</taxon>
    </lineage>
</organism>
<comment type="subcellular location">
    <subcellularLocation>
        <location evidence="1">Cell membrane</location>
        <topology evidence="1">Multi-pass membrane protein</topology>
    </subcellularLocation>
</comment>
<feature type="transmembrane region" description="Helical" evidence="6">
    <location>
        <begin position="312"/>
        <end position="335"/>
    </location>
</feature>
<dbReference type="PROSITE" id="PS50850">
    <property type="entry name" value="MFS"/>
    <property type="match status" value="1"/>
</dbReference>
<accession>A0A840WRF2</accession>
<name>A0A840WRF2_9ACTN</name>
<feature type="transmembrane region" description="Helical" evidence="6">
    <location>
        <begin position="347"/>
        <end position="365"/>
    </location>
</feature>
<dbReference type="Pfam" id="PF07690">
    <property type="entry name" value="MFS_1"/>
    <property type="match status" value="1"/>
</dbReference>
<gene>
    <name evidence="8" type="ORF">HNR07_006738</name>
</gene>
<proteinExistence type="predicted"/>
<evidence type="ECO:0000259" key="7">
    <source>
        <dbReference type="PROSITE" id="PS50850"/>
    </source>
</evidence>
<dbReference type="InterPro" id="IPR020846">
    <property type="entry name" value="MFS_dom"/>
</dbReference>
<feature type="domain" description="Major facilitator superfamily (MFS) profile" evidence="7">
    <location>
        <begin position="22"/>
        <end position="402"/>
    </location>
</feature>
<dbReference type="AlphaFoldDB" id="A0A840WRF2"/>
<keyword evidence="3 6" id="KW-0812">Transmembrane</keyword>
<feature type="transmembrane region" description="Helical" evidence="6">
    <location>
        <begin position="255"/>
        <end position="276"/>
    </location>
</feature>
<evidence type="ECO:0000313" key="9">
    <source>
        <dbReference type="Proteomes" id="UP000579647"/>
    </source>
</evidence>
<evidence type="ECO:0000256" key="6">
    <source>
        <dbReference type="SAM" id="Phobius"/>
    </source>
</evidence>
<feature type="transmembrane region" description="Helical" evidence="6">
    <location>
        <begin position="113"/>
        <end position="134"/>
    </location>
</feature>
<feature type="transmembrane region" description="Helical" evidence="6">
    <location>
        <begin position="223"/>
        <end position="243"/>
    </location>
</feature>
<feature type="transmembrane region" description="Helical" evidence="6">
    <location>
        <begin position="146"/>
        <end position="165"/>
    </location>
</feature>
<feature type="transmembrane region" description="Helical" evidence="6">
    <location>
        <begin position="177"/>
        <end position="196"/>
    </location>
</feature>
<evidence type="ECO:0000256" key="4">
    <source>
        <dbReference type="ARBA" id="ARBA00022989"/>
    </source>
</evidence>
<feature type="transmembrane region" description="Helical" evidence="6">
    <location>
        <begin position="57"/>
        <end position="76"/>
    </location>
</feature>
<evidence type="ECO:0000313" key="8">
    <source>
        <dbReference type="EMBL" id="MBB5495601.1"/>
    </source>
</evidence>
<dbReference type="PANTHER" id="PTHR43124:SF3">
    <property type="entry name" value="CHLORAMPHENICOL EFFLUX PUMP RV0191"/>
    <property type="match status" value="1"/>
</dbReference>
<dbReference type="Gene3D" id="1.20.1250.20">
    <property type="entry name" value="MFS general substrate transporter like domains"/>
    <property type="match status" value="1"/>
</dbReference>
<evidence type="ECO:0000256" key="3">
    <source>
        <dbReference type="ARBA" id="ARBA00022692"/>
    </source>
</evidence>
<evidence type="ECO:0000256" key="2">
    <source>
        <dbReference type="ARBA" id="ARBA00022475"/>
    </source>
</evidence>
<feature type="transmembrane region" description="Helical" evidence="6">
    <location>
        <begin position="371"/>
        <end position="397"/>
    </location>
</feature>